<dbReference type="EMBL" id="CP108090">
    <property type="protein sequence ID" value="WUQ16639.1"/>
    <property type="molecule type" value="Genomic_DNA"/>
</dbReference>
<dbReference type="RefSeq" id="WP_328964900.1">
    <property type="nucleotide sequence ID" value="NZ_CP108090.1"/>
</dbReference>
<sequence length="57" mass="5703">MSHIASLDCAALAAAGDCGLAPPHSGARLFFPYDGRLDSGDSPVRPTAGCSPRASST</sequence>
<feature type="region of interest" description="Disordered" evidence="1">
    <location>
        <begin position="37"/>
        <end position="57"/>
    </location>
</feature>
<proteinExistence type="predicted"/>
<accession>A0ABZ1TLB9</accession>
<name>A0ABZ1TLB9_STRVG</name>
<evidence type="ECO:0000313" key="2">
    <source>
        <dbReference type="EMBL" id="WUQ16639.1"/>
    </source>
</evidence>
<dbReference type="Proteomes" id="UP001432039">
    <property type="component" value="Chromosome"/>
</dbReference>
<evidence type="ECO:0000256" key="1">
    <source>
        <dbReference type="SAM" id="MobiDB-lite"/>
    </source>
</evidence>
<evidence type="ECO:0000313" key="3">
    <source>
        <dbReference type="Proteomes" id="UP001432039"/>
    </source>
</evidence>
<organism evidence="2 3">
    <name type="scientific">Streptomyces virginiae</name>
    <name type="common">Streptomyces cinnamonensis</name>
    <dbReference type="NCBI Taxonomy" id="1961"/>
    <lineage>
        <taxon>Bacteria</taxon>
        <taxon>Bacillati</taxon>
        <taxon>Actinomycetota</taxon>
        <taxon>Actinomycetes</taxon>
        <taxon>Kitasatosporales</taxon>
        <taxon>Streptomycetaceae</taxon>
        <taxon>Streptomyces</taxon>
    </lineage>
</organism>
<gene>
    <name evidence="2" type="ORF">OG517_37360</name>
</gene>
<reference evidence="2" key="1">
    <citation type="submission" date="2022-10" db="EMBL/GenBank/DDBJ databases">
        <title>The complete genomes of actinobacterial strains from the NBC collection.</title>
        <authorList>
            <person name="Joergensen T.S."/>
            <person name="Alvarez Arevalo M."/>
            <person name="Sterndorff E.B."/>
            <person name="Faurdal D."/>
            <person name="Vuksanovic O."/>
            <person name="Mourched A.-S."/>
            <person name="Charusanti P."/>
            <person name="Shaw S."/>
            <person name="Blin K."/>
            <person name="Weber T."/>
        </authorList>
    </citation>
    <scope>NUCLEOTIDE SEQUENCE</scope>
    <source>
        <strain evidence="2">NBC_00248</strain>
    </source>
</reference>
<protein>
    <submittedName>
        <fullName evidence="2">Uncharacterized protein</fullName>
    </submittedName>
</protein>
<keyword evidence="3" id="KW-1185">Reference proteome</keyword>